<name>A0ABT8NG38_9BACL</name>
<accession>A0ABT8NG38</accession>
<dbReference type="RefSeq" id="WP_301857217.1">
    <property type="nucleotide sequence ID" value="NZ_JAUJWU010000004.1"/>
</dbReference>
<protein>
    <submittedName>
        <fullName evidence="1">Uncharacterized protein</fullName>
    </submittedName>
</protein>
<comment type="caution">
    <text evidence="1">The sequence shown here is derived from an EMBL/GenBank/DDBJ whole genome shotgun (WGS) entry which is preliminary data.</text>
</comment>
<sequence length="80" mass="9324">MYQVKMQKPFFQSLTESGKEDLVNFDQEVEGKFGDKRSFDVYMIVHDLDGGTVKAVLEELKIDAKRFSMPFKLSNGHRYK</sequence>
<reference evidence="1 2" key="1">
    <citation type="submission" date="2023-07" db="EMBL/GenBank/DDBJ databases">
        <title>Novel species in genus Planococcus.</title>
        <authorList>
            <person name="Ning S."/>
        </authorList>
    </citation>
    <scope>NUCLEOTIDE SEQUENCE [LARGE SCALE GENOMIC DNA]</scope>
    <source>
        <strain evidence="1 2">N017</strain>
    </source>
</reference>
<evidence type="ECO:0000313" key="1">
    <source>
        <dbReference type="EMBL" id="MDN7246854.1"/>
    </source>
</evidence>
<evidence type="ECO:0000313" key="2">
    <source>
        <dbReference type="Proteomes" id="UP001172142"/>
    </source>
</evidence>
<organism evidence="1 2">
    <name type="scientific">Planococcus shenhongbingii</name>
    <dbReference type="NCBI Taxonomy" id="3058398"/>
    <lineage>
        <taxon>Bacteria</taxon>
        <taxon>Bacillati</taxon>
        <taxon>Bacillota</taxon>
        <taxon>Bacilli</taxon>
        <taxon>Bacillales</taxon>
        <taxon>Caryophanaceae</taxon>
        <taxon>Planococcus</taxon>
    </lineage>
</organism>
<keyword evidence="2" id="KW-1185">Reference proteome</keyword>
<gene>
    <name evidence="1" type="ORF">QWY13_15295</name>
</gene>
<proteinExistence type="predicted"/>
<dbReference type="EMBL" id="JAUJWU010000004">
    <property type="protein sequence ID" value="MDN7246854.1"/>
    <property type="molecule type" value="Genomic_DNA"/>
</dbReference>
<dbReference type="Proteomes" id="UP001172142">
    <property type="component" value="Unassembled WGS sequence"/>
</dbReference>